<dbReference type="SUPFAM" id="SSF51261">
    <property type="entry name" value="Duplicated hybrid motif"/>
    <property type="match status" value="1"/>
</dbReference>
<dbReference type="PROSITE" id="PS51782">
    <property type="entry name" value="LYSM"/>
    <property type="match status" value="1"/>
</dbReference>
<evidence type="ECO:0000313" key="4">
    <source>
        <dbReference type="EMBL" id="MCY0388477.1"/>
    </source>
</evidence>
<dbReference type="PANTHER" id="PTHR21666">
    <property type="entry name" value="PEPTIDASE-RELATED"/>
    <property type="match status" value="1"/>
</dbReference>
<dbReference type="SMART" id="SM00257">
    <property type="entry name" value="LysM"/>
    <property type="match status" value="1"/>
</dbReference>
<dbReference type="CDD" id="cd12797">
    <property type="entry name" value="M23_peptidase"/>
    <property type="match status" value="1"/>
</dbReference>
<evidence type="ECO:0000259" key="3">
    <source>
        <dbReference type="PROSITE" id="PS51782"/>
    </source>
</evidence>
<dbReference type="PANTHER" id="PTHR21666:SF263">
    <property type="entry name" value="MUREIN HYDROLASE ACTIVATOR NLPD"/>
    <property type="match status" value="1"/>
</dbReference>
<feature type="region of interest" description="Disordered" evidence="2">
    <location>
        <begin position="109"/>
        <end position="134"/>
    </location>
</feature>
<dbReference type="CDD" id="cd00118">
    <property type="entry name" value="LysM"/>
    <property type="match status" value="1"/>
</dbReference>
<reference evidence="4" key="1">
    <citation type="submission" date="2022-11" db="EMBL/GenBank/DDBJ databases">
        <title>Robbsia betulipollinis sp. nov., isolated from pollen of birch (Betula pendula).</title>
        <authorList>
            <person name="Shi H."/>
            <person name="Ambika Manirajan B."/>
            <person name="Ratering S."/>
            <person name="Geissler-Plaum R."/>
            <person name="Schnell S."/>
        </authorList>
    </citation>
    <scope>NUCLEOTIDE SEQUENCE</scope>
    <source>
        <strain evidence="4">Bb-Pol-6</strain>
    </source>
</reference>
<gene>
    <name evidence="4" type="ORF">OVY01_14880</name>
</gene>
<dbReference type="EMBL" id="JAPMXC010000005">
    <property type="protein sequence ID" value="MCY0388477.1"/>
    <property type="molecule type" value="Genomic_DNA"/>
</dbReference>
<keyword evidence="5" id="KW-1185">Reference proteome</keyword>
<organism evidence="4 5">
    <name type="scientific">Robbsia betulipollinis</name>
    <dbReference type="NCBI Taxonomy" id="2981849"/>
    <lineage>
        <taxon>Bacteria</taxon>
        <taxon>Pseudomonadati</taxon>
        <taxon>Pseudomonadota</taxon>
        <taxon>Betaproteobacteria</taxon>
        <taxon>Burkholderiales</taxon>
        <taxon>Burkholderiaceae</taxon>
        <taxon>Robbsia</taxon>
    </lineage>
</organism>
<dbReference type="InterPro" id="IPR016047">
    <property type="entry name" value="M23ase_b-sheet_dom"/>
</dbReference>
<comment type="caution">
    <text evidence="4">The sequence shown here is derived from an EMBL/GenBank/DDBJ whole genome shotgun (WGS) entry which is preliminary data.</text>
</comment>
<sequence length="258" mass="26662">MLFGRIDPFAARRGHPPRRALALLLTTALLAACSSAPVGPGFYRVEKGDTLSAIARRNGQSVASLSRWNGIANPNQLEVDQVLRVAPPGGEAGVRTRAVDTATPAEAAVDAPARAGSARAARPAAPPPLASGGPPAGTTITLAWPARGTVVDAFDGSRNKGIDIGGQPGDPVTAAAAGQVAYVGQLRGYGNLVIIKHSGGFLTSYAHLQRANVKEGQAISSGQTIATLGDTEASRPILHFELRYNGQPVNPVRYLPSR</sequence>
<dbReference type="PROSITE" id="PS51257">
    <property type="entry name" value="PROKAR_LIPOPROTEIN"/>
    <property type="match status" value="1"/>
</dbReference>
<dbReference type="Pfam" id="PF01476">
    <property type="entry name" value="LysM"/>
    <property type="match status" value="1"/>
</dbReference>
<dbReference type="RefSeq" id="WP_267848370.1">
    <property type="nucleotide sequence ID" value="NZ_JAPMXC010000005.1"/>
</dbReference>
<feature type="compositionally biased region" description="Low complexity" evidence="2">
    <location>
        <begin position="109"/>
        <end position="123"/>
    </location>
</feature>
<evidence type="ECO:0000256" key="2">
    <source>
        <dbReference type="SAM" id="MobiDB-lite"/>
    </source>
</evidence>
<comment type="similarity">
    <text evidence="1">Belongs to the E.coli NlpD/Haemophilus LppB family.</text>
</comment>
<accession>A0ABT3ZPZ4</accession>
<dbReference type="Pfam" id="PF01551">
    <property type="entry name" value="Peptidase_M23"/>
    <property type="match status" value="1"/>
</dbReference>
<feature type="domain" description="LysM" evidence="3">
    <location>
        <begin position="41"/>
        <end position="85"/>
    </location>
</feature>
<evidence type="ECO:0000313" key="5">
    <source>
        <dbReference type="Proteomes" id="UP001082899"/>
    </source>
</evidence>
<dbReference type="InterPro" id="IPR018392">
    <property type="entry name" value="LysM"/>
</dbReference>
<dbReference type="Gene3D" id="3.10.350.10">
    <property type="entry name" value="LysM domain"/>
    <property type="match status" value="1"/>
</dbReference>
<dbReference type="InterPro" id="IPR050570">
    <property type="entry name" value="Cell_wall_metabolism_enzyme"/>
</dbReference>
<dbReference type="Gene3D" id="2.70.70.10">
    <property type="entry name" value="Glucose Permease (Domain IIA)"/>
    <property type="match status" value="1"/>
</dbReference>
<evidence type="ECO:0000256" key="1">
    <source>
        <dbReference type="ARBA" id="ARBA00038420"/>
    </source>
</evidence>
<dbReference type="InterPro" id="IPR036779">
    <property type="entry name" value="LysM_dom_sf"/>
</dbReference>
<protein>
    <submittedName>
        <fullName evidence="4">Peptidoglycan DD-metalloendopeptidase family protein</fullName>
    </submittedName>
</protein>
<dbReference type="InterPro" id="IPR011055">
    <property type="entry name" value="Dup_hybrid_motif"/>
</dbReference>
<proteinExistence type="inferred from homology"/>
<name>A0ABT3ZPZ4_9BURK</name>
<dbReference type="Proteomes" id="UP001082899">
    <property type="component" value="Unassembled WGS sequence"/>
</dbReference>